<evidence type="ECO:0000313" key="3">
    <source>
        <dbReference type="Proteomes" id="UP000253941"/>
    </source>
</evidence>
<evidence type="ECO:0000256" key="1">
    <source>
        <dbReference type="SAM" id="MobiDB-lite"/>
    </source>
</evidence>
<dbReference type="EMBL" id="QPMH01000023">
    <property type="protein sequence ID" value="RDD60600.1"/>
    <property type="molecule type" value="Genomic_DNA"/>
</dbReference>
<feature type="region of interest" description="Disordered" evidence="1">
    <location>
        <begin position="86"/>
        <end position="109"/>
    </location>
</feature>
<name>A0A369T5J4_9PROT</name>
<accession>A0A369T5J4</accession>
<comment type="caution">
    <text evidence="2">The sequence shown here is derived from an EMBL/GenBank/DDBJ whole genome shotgun (WGS) entry which is preliminary data.</text>
</comment>
<proteinExistence type="predicted"/>
<keyword evidence="3" id="KW-1185">Reference proteome</keyword>
<sequence length="109" mass="12231">MSADWMVAPRTVQQEVADAKVAALAEICERRAYHHWTVDEDRPVAKLDGWDNERRGDLAQQFVPAGIEQDGLRQPVQQACDKALRPARAGPLPHLAMDSRERQTGAERC</sequence>
<organism evidence="2 3">
    <name type="scientific">Ferruginivarius sediminum</name>
    <dbReference type="NCBI Taxonomy" id="2661937"/>
    <lineage>
        <taxon>Bacteria</taxon>
        <taxon>Pseudomonadati</taxon>
        <taxon>Pseudomonadota</taxon>
        <taxon>Alphaproteobacteria</taxon>
        <taxon>Rhodospirillales</taxon>
        <taxon>Rhodospirillaceae</taxon>
        <taxon>Ferruginivarius</taxon>
    </lineage>
</organism>
<dbReference type="AlphaFoldDB" id="A0A369T5J4"/>
<feature type="compositionally biased region" description="Basic and acidic residues" evidence="1">
    <location>
        <begin position="97"/>
        <end position="109"/>
    </location>
</feature>
<reference evidence="2 3" key="1">
    <citation type="submission" date="2018-07" db="EMBL/GenBank/DDBJ databases">
        <title>Venubactetium sediminum gen. nov., sp. nov., isolated from a marine solar saltern.</title>
        <authorList>
            <person name="Wang S."/>
        </authorList>
    </citation>
    <scope>NUCLEOTIDE SEQUENCE [LARGE SCALE GENOMIC DNA]</scope>
    <source>
        <strain evidence="2 3">WD2A32</strain>
    </source>
</reference>
<dbReference type="Proteomes" id="UP000253941">
    <property type="component" value="Unassembled WGS sequence"/>
</dbReference>
<evidence type="ECO:0000313" key="2">
    <source>
        <dbReference type="EMBL" id="RDD60600.1"/>
    </source>
</evidence>
<protein>
    <submittedName>
        <fullName evidence="2">Uncharacterized protein</fullName>
    </submittedName>
</protein>
<gene>
    <name evidence="2" type="ORF">DRB17_17155</name>
</gene>